<accession>A0ABR7Z9R6</accession>
<evidence type="ECO:0000256" key="1">
    <source>
        <dbReference type="ARBA" id="ARBA00004651"/>
    </source>
</evidence>
<dbReference type="Proteomes" id="UP000805841">
    <property type="component" value="Unassembled WGS sequence"/>
</dbReference>
<feature type="domain" description="ABC transmembrane type-1" evidence="8">
    <location>
        <begin position="52"/>
        <end position="232"/>
    </location>
</feature>
<keyword evidence="5 7" id="KW-1133">Transmembrane helix</keyword>
<dbReference type="PANTHER" id="PTHR30151">
    <property type="entry name" value="ALKANE SULFONATE ABC TRANSPORTER-RELATED, MEMBRANE SUBUNIT"/>
    <property type="match status" value="1"/>
</dbReference>
<keyword evidence="6 7" id="KW-0472">Membrane</keyword>
<dbReference type="InterPro" id="IPR000515">
    <property type="entry name" value="MetI-like"/>
</dbReference>
<dbReference type="RefSeq" id="WP_190427106.1">
    <property type="nucleotide sequence ID" value="NZ_JAAOCA010000062.1"/>
</dbReference>
<keyword evidence="2 7" id="KW-0813">Transport</keyword>
<feature type="transmembrane region" description="Helical" evidence="7">
    <location>
        <begin position="119"/>
        <end position="137"/>
    </location>
</feature>
<name>A0ABR7Z9R6_9PSED</name>
<evidence type="ECO:0000256" key="4">
    <source>
        <dbReference type="ARBA" id="ARBA00022692"/>
    </source>
</evidence>
<dbReference type="InterPro" id="IPR035906">
    <property type="entry name" value="MetI-like_sf"/>
</dbReference>
<comment type="similarity">
    <text evidence="7">Belongs to the binding-protein-dependent transport system permease family.</text>
</comment>
<protein>
    <submittedName>
        <fullName evidence="9">ABC transporter permease subunit</fullName>
    </submittedName>
</protein>
<comment type="subcellular location">
    <subcellularLocation>
        <location evidence="1 7">Cell membrane</location>
        <topology evidence="1 7">Multi-pass membrane protein</topology>
    </subcellularLocation>
</comment>
<evidence type="ECO:0000313" key="10">
    <source>
        <dbReference type="Proteomes" id="UP000805841"/>
    </source>
</evidence>
<reference evidence="9 10" key="1">
    <citation type="journal article" date="2020" name="Insects">
        <title>Bacteria Belonging to Pseudomonas typographi sp. nov. from the Bark Beetle Ips typographus Have Genomic Potential to Aid in the Host Ecology.</title>
        <authorList>
            <person name="Peral-Aranega E."/>
            <person name="Saati-Santamaria Z."/>
            <person name="Kolarik M."/>
            <person name="Rivas R."/>
            <person name="Garcia-Fraile P."/>
        </authorList>
    </citation>
    <scope>NUCLEOTIDE SEQUENCE [LARGE SCALE GENOMIC DNA]</scope>
    <source>
        <strain evidence="9 10">CA3A</strain>
    </source>
</reference>
<evidence type="ECO:0000256" key="7">
    <source>
        <dbReference type="RuleBase" id="RU363032"/>
    </source>
</evidence>
<organism evidence="9 10">
    <name type="scientific">Pseudomonas typographi</name>
    <dbReference type="NCBI Taxonomy" id="2715964"/>
    <lineage>
        <taxon>Bacteria</taxon>
        <taxon>Pseudomonadati</taxon>
        <taxon>Pseudomonadota</taxon>
        <taxon>Gammaproteobacteria</taxon>
        <taxon>Pseudomonadales</taxon>
        <taxon>Pseudomonadaceae</taxon>
        <taxon>Pseudomonas</taxon>
    </lineage>
</organism>
<evidence type="ECO:0000256" key="2">
    <source>
        <dbReference type="ARBA" id="ARBA00022448"/>
    </source>
</evidence>
<dbReference type="PROSITE" id="PS50928">
    <property type="entry name" value="ABC_TM1"/>
    <property type="match status" value="1"/>
</dbReference>
<feature type="transmembrane region" description="Helical" evidence="7">
    <location>
        <begin position="200"/>
        <end position="233"/>
    </location>
</feature>
<dbReference type="CDD" id="cd06261">
    <property type="entry name" value="TM_PBP2"/>
    <property type="match status" value="1"/>
</dbReference>
<gene>
    <name evidence="9" type="ORF">HAQ05_26815</name>
</gene>
<feature type="transmembrane region" description="Helical" evidence="7">
    <location>
        <begin position="158"/>
        <end position="188"/>
    </location>
</feature>
<evidence type="ECO:0000313" key="9">
    <source>
        <dbReference type="EMBL" id="MBD1602296.1"/>
    </source>
</evidence>
<evidence type="ECO:0000256" key="3">
    <source>
        <dbReference type="ARBA" id="ARBA00022475"/>
    </source>
</evidence>
<dbReference type="Pfam" id="PF00528">
    <property type="entry name" value="BPD_transp_1"/>
    <property type="match status" value="1"/>
</dbReference>
<comment type="caution">
    <text evidence="9">The sequence shown here is derived from an EMBL/GenBank/DDBJ whole genome shotgun (WGS) entry which is preliminary data.</text>
</comment>
<dbReference type="EMBL" id="JAAOCA010000062">
    <property type="protein sequence ID" value="MBD1602296.1"/>
    <property type="molecule type" value="Genomic_DNA"/>
</dbReference>
<sequence length="242" mass="25539">MRLLPNVILLLVLLALWESLHLAVGPSAMASPWATAARLASLLAQADTWRHIGATASAFAWSLLLACVGGVALGMLLGLNAMAGNVAEPILMNLYALPKVTLYPLVLLCFGLGLGSKVAFGVMHGLIPILLFTMNALRHLPPVYMRSARSLRLAPWQTAWHILLPAIAGEVLAGIRLGFALTLLGVLIGEMFASQKGLGYLAMTAMGAGDIATLLAIALLLTCFAVTGNALLLRVGRHLEHP</sequence>
<feature type="transmembrane region" description="Helical" evidence="7">
    <location>
        <begin position="94"/>
        <end position="113"/>
    </location>
</feature>
<feature type="transmembrane region" description="Helical" evidence="7">
    <location>
        <begin position="60"/>
        <end position="82"/>
    </location>
</feature>
<keyword evidence="4 7" id="KW-0812">Transmembrane</keyword>
<proteinExistence type="inferred from homology"/>
<evidence type="ECO:0000256" key="5">
    <source>
        <dbReference type="ARBA" id="ARBA00022989"/>
    </source>
</evidence>
<dbReference type="PANTHER" id="PTHR30151:SF0">
    <property type="entry name" value="ABC TRANSPORTER PERMEASE PROTEIN MJ0413-RELATED"/>
    <property type="match status" value="1"/>
</dbReference>
<evidence type="ECO:0000259" key="8">
    <source>
        <dbReference type="PROSITE" id="PS50928"/>
    </source>
</evidence>
<dbReference type="SUPFAM" id="SSF161098">
    <property type="entry name" value="MetI-like"/>
    <property type="match status" value="1"/>
</dbReference>
<keyword evidence="3" id="KW-1003">Cell membrane</keyword>
<dbReference type="Gene3D" id="1.10.3720.10">
    <property type="entry name" value="MetI-like"/>
    <property type="match status" value="1"/>
</dbReference>
<evidence type="ECO:0000256" key="6">
    <source>
        <dbReference type="ARBA" id="ARBA00023136"/>
    </source>
</evidence>
<keyword evidence="10" id="KW-1185">Reference proteome</keyword>